<name>A0A914CA87_9BILA</name>
<dbReference type="WBParaSite" id="ACRNAN_Path_597.g2229.t1">
    <property type="protein sequence ID" value="ACRNAN_Path_597.g2229.t1"/>
    <property type="gene ID" value="ACRNAN_Path_597.g2229"/>
</dbReference>
<evidence type="ECO:0000256" key="1">
    <source>
        <dbReference type="SAM" id="Coils"/>
    </source>
</evidence>
<sequence>MINGNISSPNPSTSNNVDAELNQPELNIVSAVQQAYNSYRVQMDKILNSPSHIPELNGLGSGIDNFEIKELKKQVSFLSQKLTLAENQIQNLSNKCQQMRNEKDAME</sequence>
<keyword evidence="3" id="KW-1185">Reference proteome</keyword>
<evidence type="ECO:0000313" key="4">
    <source>
        <dbReference type="WBParaSite" id="ACRNAN_Path_597.g2229.t1"/>
    </source>
</evidence>
<feature type="coiled-coil region" evidence="1">
    <location>
        <begin position="68"/>
        <end position="102"/>
    </location>
</feature>
<feature type="region of interest" description="Disordered" evidence="2">
    <location>
        <begin position="1"/>
        <end position="21"/>
    </location>
</feature>
<feature type="compositionally biased region" description="Low complexity" evidence="2">
    <location>
        <begin position="1"/>
        <end position="16"/>
    </location>
</feature>
<protein>
    <submittedName>
        <fullName evidence="4">Uncharacterized protein</fullName>
    </submittedName>
</protein>
<evidence type="ECO:0000256" key="2">
    <source>
        <dbReference type="SAM" id="MobiDB-lite"/>
    </source>
</evidence>
<organism evidence="3 4">
    <name type="scientific">Acrobeloides nanus</name>
    <dbReference type="NCBI Taxonomy" id="290746"/>
    <lineage>
        <taxon>Eukaryota</taxon>
        <taxon>Metazoa</taxon>
        <taxon>Ecdysozoa</taxon>
        <taxon>Nematoda</taxon>
        <taxon>Chromadorea</taxon>
        <taxon>Rhabditida</taxon>
        <taxon>Tylenchina</taxon>
        <taxon>Cephalobomorpha</taxon>
        <taxon>Cephaloboidea</taxon>
        <taxon>Cephalobidae</taxon>
        <taxon>Acrobeloides</taxon>
    </lineage>
</organism>
<evidence type="ECO:0000313" key="3">
    <source>
        <dbReference type="Proteomes" id="UP000887540"/>
    </source>
</evidence>
<proteinExistence type="predicted"/>
<dbReference type="Proteomes" id="UP000887540">
    <property type="component" value="Unplaced"/>
</dbReference>
<accession>A0A914CA87</accession>
<reference evidence="4" key="1">
    <citation type="submission" date="2022-11" db="UniProtKB">
        <authorList>
            <consortium name="WormBaseParasite"/>
        </authorList>
    </citation>
    <scope>IDENTIFICATION</scope>
</reference>
<dbReference type="AlphaFoldDB" id="A0A914CA87"/>
<keyword evidence="1" id="KW-0175">Coiled coil</keyword>